<comment type="caution">
    <text evidence="2">The sequence shown here is derived from an EMBL/GenBank/DDBJ whole genome shotgun (WGS) entry which is preliminary data.</text>
</comment>
<dbReference type="AlphaFoldDB" id="A0A1S9P967"/>
<evidence type="ECO:0000313" key="3">
    <source>
        <dbReference type="Proteomes" id="UP000189739"/>
    </source>
</evidence>
<reference evidence="2 3" key="1">
    <citation type="submission" date="2016-07" db="EMBL/GenBank/DDBJ databases">
        <title>Genomic analysis of zinc-resistant bacterium Mucilaginibacter pedocola TBZ30.</title>
        <authorList>
            <person name="Huang J."/>
            <person name="Tang J."/>
        </authorList>
    </citation>
    <scope>NUCLEOTIDE SEQUENCE [LARGE SCALE GENOMIC DNA]</scope>
    <source>
        <strain evidence="2 3">TBZ30</strain>
    </source>
</reference>
<organism evidence="2 3">
    <name type="scientific">Mucilaginibacter pedocola</name>
    <dbReference type="NCBI Taxonomy" id="1792845"/>
    <lineage>
        <taxon>Bacteria</taxon>
        <taxon>Pseudomonadati</taxon>
        <taxon>Bacteroidota</taxon>
        <taxon>Sphingobacteriia</taxon>
        <taxon>Sphingobacteriales</taxon>
        <taxon>Sphingobacteriaceae</taxon>
        <taxon>Mucilaginibacter</taxon>
    </lineage>
</organism>
<dbReference type="Pfam" id="PF05016">
    <property type="entry name" value="ParE_toxin"/>
    <property type="match status" value="1"/>
</dbReference>
<evidence type="ECO:0000313" key="2">
    <source>
        <dbReference type="EMBL" id="OOQ57459.1"/>
    </source>
</evidence>
<protein>
    <recommendedName>
        <fullName evidence="4">Plasmid stabilization protein</fullName>
    </recommendedName>
</protein>
<dbReference type="Proteomes" id="UP000189739">
    <property type="component" value="Unassembled WGS sequence"/>
</dbReference>
<dbReference type="RefSeq" id="WP_078350757.1">
    <property type="nucleotide sequence ID" value="NZ_MBTF01000036.1"/>
</dbReference>
<gene>
    <name evidence="2" type="ORF">BC343_15300</name>
</gene>
<dbReference type="STRING" id="1792845.BC343_15300"/>
<dbReference type="InterPro" id="IPR007712">
    <property type="entry name" value="RelE/ParE_toxin"/>
</dbReference>
<dbReference type="OrthoDB" id="1098070at2"/>
<sequence>MAKEVILMPLALANYETIIEYLLSDWNEKVTNDFIKRFNQVCNFILDSPDIYPYIDKVKRVQRCVLTKHNVIYFVVTPDAVKILTIFDSRQNPEKLLSVF</sequence>
<dbReference type="InterPro" id="IPR035093">
    <property type="entry name" value="RelE/ParE_toxin_dom_sf"/>
</dbReference>
<evidence type="ECO:0008006" key="4">
    <source>
        <dbReference type="Google" id="ProtNLM"/>
    </source>
</evidence>
<proteinExistence type="predicted"/>
<accession>A0A1S9P967</accession>
<keyword evidence="3" id="KW-1185">Reference proteome</keyword>
<dbReference type="EMBL" id="MBTF01000036">
    <property type="protein sequence ID" value="OOQ57459.1"/>
    <property type="molecule type" value="Genomic_DNA"/>
</dbReference>
<name>A0A1S9P967_9SPHI</name>
<evidence type="ECO:0000256" key="1">
    <source>
        <dbReference type="ARBA" id="ARBA00022649"/>
    </source>
</evidence>
<keyword evidence="1" id="KW-1277">Toxin-antitoxin system</keyword>
<dbReference type="Gene3D" id="3.30.2310.20">
    <property type="entry name" value="RelE-like"/>
    <property type="match status" value="1"/>
</dbReference>